<dbReference type="Proteomes" id="UP001497522">
    <property type="component" value="Chromosome 2"/>
</dbReference>
<name>A0ABP1B8H7_9BRYO</name>
<keyword evidence="2" id="KW-1185">Reference proteome</keyword>
<evidence type="ECO:0000313" key="1">
    <source>
        <dbReference type="EMBL" id="CAK9871318.1"/>
    </source>
</evidence>
<organism evidence="1 2">
    <name type="scientific">Sphagnum jensenii</name>
    <dbReference type="NCBI Taxonomy" id="128206"/>
    <lineage>
        <taxon>Eukaryota</taxon>
        <taxon>Viridiplantae</taxon>
        <taxon>Streptophyta</taxon>
        <taxon>Embryophyta</taxon>
        <taxon>Bryophyta</taxon>
        <taxon>Sphagnophytina</taxon>
        <taxon>Sphagnopsida</taxon>
        <taxon>Sphagnales</taxon>
        <taxon>Sphagnaceae</taxon>
        <taxon>Sphagnum</taxon>
    </lineage>
</organism>
<dbReference type="EMBL" id="OZ023703">
    <property type="protein sequence ID" value="CAK9871318.1"/>
    <property type="molecule type" value="Genomic_DNA"/>
</dbReference>
<sequence length="82" mass="9475">MCLDGELNSELVRFLDVFKQGTLVLEAFKKPTLHLVAFWHQKLLSHCEPVRETVMQEDDNGVEVDLPPDSDDIIAIKRRVRE</sequence>
<gene>
    <name evidence="1" type="ORF">CSSPJE1EN2_LOCUS13986</name>
</gene>
<protein>
    <submittedName>
        <fullName evidence="1">Uncharacterized protein</fullName>
    </submittedName>
</protein>
<evidence type="ECO:0000313" key="2">
    <source>
        <dbReference type="Proteomes" id="UP001497522"/>
    </source>
</evidence>
<accession>A0ABP1B8H7</accession>
<reference evidence="1 2" key="1">
    <citation type="submission" date="2024-03" db="EMBL/GenBank/DDBJ databases">
        <authorList>
            <consortium name="ELIXIR-Norway"/>
            <consortium name="Elixir Norway"/>
        </authorList>
    </citation>
    <scope>NUCLEOTIDE SEQUENCE [LARGE SCALE GENOMIC DNA]</scope>
</reference>
<proteinExistence type="predicted"/>